<organism evidence="1">
    <name type="scientific">Siphoviridae sp. ctX926</name>
    <dbReference type="NCBI Taxonomy" id="2826366"/>
    <lineage>
        <taxon>Viruses</taxon>
        <taxon>Duplodnaviria</taxon>
        <taxon>Heunggongvirae</taxon>
        <taxon>Uroviricota</taxon>
        <taxon>Caudoviricetes</taxon>
    </lineage>
</organism>
<accession>A0A8S5M120</accession>
<dbReference type="EMBL" id="BK014793">
    <property type="protein sequence ID" value="DAD75924.1"/>
    <property type="molecule type" value="Genomic_DNA"/>
</dbReference>
<sequence>MAQKIRLQMNPTQRILAKRGLQKGGPVQRFFTHEMRRCMDPYVPFLSGLLKNTAEEKEKSVDYIQPYSEKQYRENKGKGLRGKEWDKRCWADNGNAILESVAKMSGGKVG</sequence>
<name>A0A8S5M120_9CAUD</name>
<reference evidence="1" key="1">
    <citation type="journal article" date="2021" name="Proc. Natl. Acad. Sci. U.S.A.">
        <title>A Catalog of Tens of Thousands of Viruses from Human Metagenomes Reveals Hidden Associations with Chronic Diseases.</title>
        <authorList>
            <person name="Tisza M.J."/>
            <person name="Buck C.B."/>
        </authorList>
    </citation>
    <scope>NUCLEOTIDE SEQUENCE</scope>
    <source>
        <strain evidence="1">CtX926</strain>
    </source>
</reference>
<proteinExistence type="predicted"/>
<protein>
    <submittedName>
        <fullName evidence="1">Minor capsid protein</fullName>
    </submittedName>
</protein>
<evidence type="ECO:0000313" key="1">
    <source>
        <dbReference type="EMBL" id="DAD75924.1"/>
    </source>
</evidence>